<dbReference type="EMBL" id="WOWK01000019">
    <property type="protein sequence ID" value="KAF0328092.1"/>
    <property type="molecule type" value="Genomic_DNA"/>
</dbReference>
<dbReference type="Proteomes" id="UP000434172">
    <property type="component" value="Unassembled WGS sequence"/>
</dbReference>
<organism evidence="1 2">
    <name type="scientific">Colletotrichum asianum</name>
    <dbReference type="NCBI Taxonomy" id="702518"/>
    <lineage>
        <taxon>Eukaryota</taxon>
        <taxon>Fungi</taxon>
        <taxon>Dikarya</taxon>
        <taxon>Ascomycota</taxon>
        <taxon>Pezizomycotina</taxon>
        <taxon>Sordariomycetes</taxon>
        <taxon>Hypocreomycetidae</taxon>
        <taxon>Glomerellales</taxon>
        <taxon>Glomerellaceae</taxon>
        <taxon>Colletotrichum</taxon>
        <taxon>Colletotrichum gloeosporioides species complex</taxon>
    </lineage>
</organism>
<keyword evidence="2" id="KW-1185">Reference proteome</keyword>
<protein>
    <submittedName>
        <fullName evidence="1">Uncharacterized protein</fullName>
    </submittedName>
</protein>
<gene>
    <name evidence="1" type="ORF">GQ607_004572</name>
</gene>
<evidence type="ECO:0000313" key="1">
    <source>
        <dbReference type="EMBL" id="KAF0328092.1"/>
    </source>
</evidence>
<reference evidence="1 2" key="1">
    <citation type="submission" date="2019-12" db="EMBL/GenBank/DDBJ databases">
        <title>A genome sequence resource for the geographically widespread anthracnose pathogen Colletotrichum asianum.</title>
        <authorList>
            <person name="Meng Y."/>
        </authorList>
    </citation>
    <scope>NUCLEOTIDE SEQUENCE [LARGE SCALE GENOMIC DNA]</scope>
    <source>
        <strain evidence="1 2">ICMP 18580</strain>
    </source>
</reference>
<dbReference type="AlphaFoldDB" id="A0A8H3WLQ3"/>
<proteinExistence type="predicted"/>
<sequence>MFLEPTQPFQPVLWTVDGSRRLTRQWRIVNVVCWLSGLVETSLILRRPLSTAQTPGLTATVLPYCSPAAVAAAICRAQHSSALPALFSDCPAQLIKPNRTVECQWLQALTRGRGAAQDNTRTDMQPDCLIEQGPVVRIGIERHAHLGLGLRWGLVPPSSASCQNTHRRRYHPYRLRHW</sequence>
<accession>A0A8H3WLQ3</accession>
<comment type="caution">
    <text evidence="1">The sequence shown here is derived from an EMBL/GenBank/DDBJ whole genome shotgun (WGS) entry which is preliminary data.</text>
</comment>
<evidence type="ECO:0000313" key="2">
    <source>
        <dbReference type="Proteomes" id="UP000434172"/>
    </source>
</evidence>
<name>A0A8H3WLQ3_9PEZI</name>